<feature type="transmembrane region" description="Helical" evidence="1">
    <location>
        <begin position="24"/>
        <end position="44"/>
    </location>
</feature>
<organism evidence="2 3">
    <name type="scientific">Devosia ginsengisoli</name>
    <dbReference type="NCBI Taxonomy" id="400770"/>
    <lineage>
        <taxon>Bacteria</taxon>
        <taxon>Pseudomonadati</taxon>
        <taxon>Pseudomonadota</taxon>
        <taxon>Alphaproteobacteria</taxon>
        <taxon>Hyphomicrobiales</taxon>
        <taxon>Devosiaceae</taxon>
        <taxon>Devosia</taxon>
    </lineage>
</organism>
<feature type="transmembrane region" description="Helical" evidence="1">
    <location>
        <begin position="103"/>
        <end position="123"/>
    </location>
</feature>
<keyword evidence="1" id="KW-0472">Membrane</keyword>
<accession>A0A5B8LXQ8</accession>
<evidence type="ECO:0000256" key="1">
    <source>
        <dbReference type="SAM" id="Phobius"/>
    </source>
</evidence>
<evidence type="ECO:0000313" key="2">
    <source>
        <dbReference type="EMBL" id="QDZ13097.1"/>
    </source>
</evidence>
<evidence type="ECO:0000313" key="3">
    <source>
        <dbReference type="Proteomes" id="UP000315364"/>
    </source>
</evidence>
<dbReference type="RefSeq" id="WP_146292761.1">
    <property type="nucleotide sequence ID" value="NZ_CP042304.1"/>
</dbReference>
<dbReference type="AlphaFoldDB" id="A0A5B8LXQ8"/>
<feature type="transmembrane region" description="Helical" evidence="1">
    <location>
        <begin position="51"/>
        <end position="70"/>
    </location>
</feature>
<reference evidence="2 3" key="1">
    <citation type="submission" date="2019-07" db="EMBL/GenBank/DDBJ databases">
        <title>Full genome sequence of Devosia sp. Gsoil 520.</title>
        <authorList>
            <person name="Im W.-T."/>
        </authorList>
    </citation>
    <scope>NUCLEOTIDE SEQUENCE [LARGE SCALE GENOMIC DNA]</scope>
    <source>
        <strain evidence="2 3">Gsoil 520</strain>
    </source>
</reference>
<keyword evidence="3" id="KW-1185">Reference proteome</keyword>
<proteinExistence type="predicted"/>
<keyword evidence="1" id="KW-0812">Transmembrane</keyword>
<dbReference type="EMBL" id="CP042304">
    <property type="protein sequence ID" value="QDZ13097.1"/>
    <property type="molecule type" value="Genomic_DNA"/>
</dbReference>
<protein>
    <submittedName>
        <fullName evidence="2">Uncharacterized protein</fullName>
    </submittedName>
</protein>
<gene>
    <name evidence="2" type="ORF">FPZ08_21575</name>
</gene>
<sequence>MQQSEFNIAELTALLPWQEYNFPARNILVVSGILGAFVVVAWLIERGSVSNYAFGFLAIVILVPAALFYVQGSTRGNWLIYPVGMDRDGIVGPGMWGTTYIPWSQVIAVAHVSGIVGGAIRPIQPQLVIYKRRGFASRLSLPHLSDEEQEQLFSVLAGLSVLRGFRLVLSHTPEGQRWLKQAPWL</sequence>
<name>A0A5B8LXQ8_9HYPH</name>
<keyword evidence="1" id="KW-1133">Transmembrane helix</keyword>
<dbReference type="KEGG" id="dea:FPZ08_21575"/>
<dbReference type="Proteomes" id="UP000315364">
    <property type="component" value="Chromosome"/>
</dbReference>